<dbReference type="NCBIfam" id="NF001211">
    <property type="entry name" value="PRK00179.1"/>
    <property type="match status" value="1"/>
</dbReference>
<comment type="pathway">
    <text evidence="1">Carbohydrate degradation; glycolysis; D-glyceraldehyde 3-phosphate and glycerone phosphate from D-glucose: step 2/4.</text>
</comment>
<dbReference type="EMBL" id="UOEO01000046">
    <property type="protein sequence ID" value="VAW16198.1"/>
    <property type="molecule type" value="Genomic_DNA"/>
</dbReference>
<keyword evidence="6" id="KW-0324">Glycolysis</keyword>
<dbReference type="UniPathway" id="UPA00109">
    <property type="reaction ID" value="UER00181"/>
</dbReference>
<evidence type="ECO:0000256" key="5">
    <source>
        <dbReference type="ARBA" id="ARBA00022490"/>
    </source>
</evidence>
<evidence type="ECO:0000256" key="8">
    <source>
        <dbReference type="ARBA" id="ARBA00029321"/>
    </source>
</evidence>
<evidence type="ECO:0000256" key="1">
    <source>
        <dbReference type="ARBA" id="ARBA00004926"/>
    </source>
</evidence>
<name>A0A3B0TDV9_9ZZZZ</name>
<dbReference type="PANTHER" id="PTHR11469">
    <property type="entry name" value="GLUCOSE-6-PHOSPHATE ISOMERASE"/>
    <property type="match status" value="1"/>
</dbReference>
<protein>
    <recommendedName>
        <fullName evidence="3">glucose-6-phosphate isomerase</fullName>
        <ecNumber evidence="3">5.3.1.9</ecNumber>
    </recommendedName>
</protein>
<dbReference type="Gene3D" id="1.10.1390.10">
    <property type="match status" value="1"/>
</dbReference>
<reference evidence="9" key="1">
    <citation type="submission" date="2018-06" db="EMBL/GenBank/DDBJ databases">
        <authorList>
            <person name="Zhirakovskaya E."/>
        </authorList>
    </citation>
    <scope>NUCLEOTIDE SEQUENCE</scope>
</reference>
<dbReference type="PANTHER" id="PTHR11469:SF1">
    <property type="entry name" value="GLUCOSE-6-PHOSPHATE ISOMERASE"/>
    <property type="match status" value="1"/>
</dbReference>
<dbReference type="GO" id="GO:0048029">
    <property type="term" value="F:monosaccharide binding"/>
    <property type="evidence" value="ECO:0007669"/>
    <property type="project" value="TreeGrafter"/>
</dbReference>
<dbReference type="PROSITE" id="PS00765">
    <property type="entry name" value="P_GLUCOSE_ISOMERASE_1"/>
    <property type="match status" value="1"/>
</dbReference>
<comment type="catalytic activity">
    <reaction evidence="8">
        <text>alpha-D-glucose 6-phosphate = beta-D-fructose 6-phosphate</text>
        <dbReference type="Rhea" id="RHEA:11816"/>
        <dbReference type="ChEBI" id="CHEBI:57634"/>
        <dbReference type="ChEBI" id="CHEBI:58225"/>
        <dbReference type="EC" id="5.3.1.9"/>
    </reaction>
</comment>
<dbReference type="PROSITE" id="PS51463">
    <property type="entry name" value="P_GLUCOSE_ISOMERASE_3"/>
    <property type="match status" value="1"/>
</dbReference>
<gene>
    <name evidence="9" type="ORF">MNBD_ALPHA12-472</name>
</gene>
<organism evidence="9">
    <name type="scientific">hydrothermal vent metagenome</name>
    <dbReference type="NCBI Taxonomy" id="652676"/>
    <lineage>
        <taxon>unclassified sequences</taxon>
        <taxon>metagenomes</taxon>
        <taxon>ecological metagenomes</taxon>
    </lineage>
</organism>
<keyword evidence="7 9" id="KW-0413">Isomerase</keyword>
<evidence type="ECO:0000256" key="3">
    <source>
        <dbReference type="ARBA" id="ARBA00011952"/>
    </source>
</evidence>
<dbReference type="InterPro" id="IPR035482">
    <property type="entry name" value="SIS_PGI_2"/>
</dbReference>
<keyword evidence="4" id="KW-0312">Gluconeogenesis</keyword>
<dbReference type="Gene3D" id="3.40.50.10490">
    <property type="entry name" value="Glucose-6-phosphate isomerase like protein, domain 1"/>
    <property type="match status" value="2"/>
</dbReference>
<keyword evidence="5" id="KW-0963">Cytoplasm</keyword>
<dbReference type="GO" id="GO:0005829">
    <property type="term" value="C:cytosol"/>
    <property type="evidence" value="ECO:0007669"/>
    <property type="project" value="TreeGrafter"/>
</dbReference>
<comment type="similarity">
    <text evidence="2">Belongs to the GPI family.</text>
</comment>
<dbReference type="FunFam" id="3.40.50.10490:FF:000018">
    <property type="entry name" value="Glucose-6-phosphate isomerase"/>
    <property type="match status" value="1"/>
</dbReference>
<dbReference type="PROSITE" id="PS00174">
    <property type="entry name" value="P_GLUCOSE_ISOMERASE_2"/>
    <property type="match status" value="1"/>
</dbReference>
<dbReference type="InterPro" id="IPR046348">
    <property type="entry name" value="SIS_dom_sf"/>
</dbReference>
<evidence type="ECO:0000256" key="7">
    <source>
        <dbReference type="ARBA" id="ARBA00023235"/>
    </source>
</evidence>
<dbReference type="Pfam" id="PF00342">
    <property type="entry name" value="PGI"/>
    <property type="match status" value="1"/>
</dbReference>
<dbReference type="GO" id="GO:0097367">
    <property type="term" value="F:carbohydrate derivative binding"/>
    <property type="evidence" value="ECO:0007669"/>
    <property type="project" value="InterPro"/>
</dbReference>
<dbReference type="InterPro" id="IPR018189">
    <property type="entry name" value="Phosphoglucose_isomerase_CS"/>
</dbReference>
<dbReference type="CDD" id="cd05015">
    <property type="entry name" value="SIS_PGI_1"/>
    <property type="match status" value="1"/>
</dbReference>
<evidence type="ECO:0000313" key="9">
    <source>
        <dbReference type="EMBL" id="VAW16198.1"/>
    </source>
</evidence>
<dbReference type="GO" id="GO:0006094">
    <property type="term" value="P:gluconeogenesis"/>
    <property type="evidence" value="ECO:0007669"/>
    <property type="project" value="UniProtKB-KW"/>
</dbReference>
<accession>A0A3B0TDV9</accession>
<evidence type="ECO:0000256" key="4">
    <source>
        <dbReference type="ARBA" id="ARBA00022432"/>
    </source>
</evidence>
<dbReference type="AlphaFoldDB" id="A0A3B0TDV9"/>
<dbReference type="SUPFAM" id="SSF53697">
    <property type="entry name" value="SIS domain"/>
    <property type="match status" value="1"/>
</dbReference>
<dbReference type="InterPro" id="IPR035476">
    <property type="entry name" value="SIS_PGI_1"/>
</dbReference>
<dbReference type="PRINTS" id="PR00662">
    <property type="entry name" value="G6PISOMERASE"/>
</dbReference>
<dbReference type="InterPro" id="IPR001672">
    <property type="entry name" value="G6P_Isomerase"/>
</dbReference>
<dbReference type="GO" id="GO:0051156">
    <property type="term" value="P:glucose 6-phosphate metabolic process"/>
    <property type="evidence" value="ECO:0007669"/>
    <property type="project" value="TreeGrafter"/>
</dbReference>
<evidence type="ECO:0000256" key="2">
    <source>
        <dbReference type="ARBA" id="ARBA00006604"/>
    </source>
</evidence>
<dbReference type="GO" id="GO:0004347">
    <property type="term" value="F:glucose-6-phosphate isomerase activity"/>
    <property type="evidence" value="ECO:0007669"/>
    <property type="project" value="UniProtKB-EC"/>
</dbReference>
<dbReference type="HAMAP" id="MF_00473">
    <property type="entry name" value="G6P_isomerase"/>
    <property type="match status" value="1"/>
</dbReference>
<proteinExistence type="inferred from homology"/>
<sequence>MNQAAIKATYKELQNHKSRLANVHMRDMFASDAKRFRHFSANCGDLLLDYSKNRIDKDTMKSLFALARAAGVEERRDAMWAGEAINITEGRSVMHMALRYQGDEPVMVDGRNVMVDVRAVLEKIRNFTDQVREGNLRSSTGASFTDIVNIGIGGSDLGPAMVTKALSPYMRAGLRAHFVSNVDGADLVDTLKDLDPSSTLFVVASKTFTTDETMTNAISARAWLMAALGEEAVGDHFTAVSTNIAGCKAFGIDEARIFGFWDWVGGRYSVWSAIGLPVALAIGFENFSMFLKGAAVMDRHFCTVPLEKNLPAILALVGIWHRNIWHYTTQAILPYDQRLSRFPAYLQQLDMESNGKSVTLDGQQVTTATGPVVWGEPGTNGQHAFYQLIHQGTDIIPCDFLLAATAQENLPPHHIKLAANCFAQTEALMLGKTIDQVKTELAASGMEEAAINKLAPHKVFAGNRPSNTLIYRKLDPATLGQLIALYEHKIFVQGTIWGINSFDQWGVELGKQLAKVLLPKVEGATNGSVHDSSTQGLLAYFHHLQAR</sequence>
<dbReference type="GO" id="GO:0006096">
    <property type="term" value="P:glycolytic process"/>
    <property type="evidence" value="ECO:0007669"/>
    <property type="project" value="UniProtKB-UniPathway"/>
</dbReference>
<dbReference type="CDD" id="cd05016">
    <property type="entry name" value="SIS_PGI_2"/>
    <property type="match status" value="1"/>
</dbReference>
<dbReference type="EC" id="5.3.1.9" evidence="3"/>
<evidence type="ECO:0000256" key="6">
    <source>
        <dbReference type="ARBA" id="ARBA00023152"/>
    </source>
</evidence>
<dbReference type="InterPro" id="IPR023096">
    <property type="entry name" value="G6P_Isomerase_C"/>
</dbReference>